<accession>A0A0B7K4C3</accession>
<evidence type="ECO:0000256" key="2">
    <source>
        <dbReference type="ARBA" id="ARBA00022679"/>
    </source>
</evidence>
<evidence type="ECO:0000313" key="4">
    <source>
        <dbReference type="EMBL" id="CEO50412.1"/>
    </source>
</evidence>
<sequence length="492" mass="55266">MTKNRILFITNVELGQANVQLAVIQELLAKTDDYDLHLASFGGLSQAIDSLNQTTTPQRAVTFHELKGPTWKEALFERSEHKWKETCALAPTWWNASRLAPMMTRIVAPWSREELVDLVLQTEKVVKDVDADLVIVDNLFTPAITVCYNLNPKWSVLSPNSYREFILGYQTEFERLYQHPPCASLLPYPVPFYLRPAAWYIQKQYMKLVKDQWVIGHAMNMQEKINKPYSDWGRVSYDPPKGLKIILPSNSHNDFPFSVVPDHIVSCGPIVRVAKPVEETDPDLAAWLKRRPTVFINLGSHVIHDKNATSELTAAVHSLLDEARKAKQEIQVLWKMNKSAGGQEEGQKSAVSSAMNGHADNDRIRIVDWLETEPISILRSENVICSVNHGGANSYFEAVSAGVAQVVLPVWFDTYDFARRVDYLGIGRIGNRQHAPSLSKDELAPVLRQVVLGREAERIRERAAAIAKACHAGGDGREIATQAILELLTDGE</sequence>
<dbReference type="AlphaFoldDB" id="A0A0B7K4C3"/>
<dbReference type="Pfam" id="PF06722">
    <property type="entry name" value="EryCIII-like_C"/>
    <property type="match status" value="1"/>
</dbReference>
<dbReference type="PANTHER" id="PTHR48043:SF145">
    <property type="entry name" value="FI06409P-RELATED"/>
    <property type="match status" value="1"/>
</dbReference>
<dbReference type="CDD" id="cd03784">
    <property type="entry name" value="GT1_Gtf-like"/>
    <property type="match status" value="1"/>
</dbReference>
<proteinExistence type="predicted"/>
<dbReference type="Gene3D" id="3.40.50.2000">
    <property type="entry name" value="Glycogen Phosphorylase B"/>
    <property type="match status" value="1"/>
</dbReference>
<gene>
    <name evidence="4" type="ORF">BN869_000006470_1</name>
</gene>
<protein>
    <recommendedName>
        <fullName evidence="3">Erythromycin biosynthesis protein CIII-like C-terminal domain-containing protein</fullName>
    </recommendedName>
</protein>
<evidence type="ECO:0000256" key="1">
    <source>
        <dbReference type="ARBA" id="ARBA00022676"/>
    </source>
</evidence>
<dbReference type="GO" id="GO:0016758">
    <property type="term" value="F:hexosyltransferase activity"/>
    <property type="evidence" value="ECO:0007669"/>
    <property type="project" value="UniProtKB-ARBA"/>
</dbReference>
<dbReference type="GO" id="GO:0008194">
    <property type="term" value="F:UDP-glycosyltransferase activity"/>
    <property type="evidence" value="ECO:0007669"/>
    <property type="project" value="InterPro"/>
</dbReference>
<keyword evidence="2" id="KW-0808">Transferase</keyword>
<dbReference type="InterPro" id="IPR010610">
    <property type="entry name" value="EryCIII-like_C"/>
</dbReference>
<dbReference type="SUPFAM" id="SSF53756">
    <property type="entry name" value="UDP-Glycosyltransferase/glycogen phosphorylase"/>
    <property type="match status" value="1"/>
</dbReference>
<dbReference type="PANTHER" id="PTHR48043">
    <property type="entry name" value="EG:EG0003.4 PROTEIN-RELATED"/>
    <property type="match status" value="1"/>
</dbReference>
<name>A0A0B7K4C3_BIOOC</name>
<keyword evidence="1" id="KW-0328">Glycosyltransferase</keyword>
<dbReference type="InterPro" id="IPR002213">
    <property type="entry name" value="UDP_glucos_trans"/>
</dbReference>
<dbReference type="EMBL" id="CDPU01000018">
    <property type="protein sequence ID" value="CEO50412.1"/>
    <property type="molecule type" value="Genomic_DNA"/>
</dbReference>
<dbReference type="InterPro" id="IPR050271">
    <property type="entry name" value="UDP-glycosyltransferase"/>
</dbReference>
<feature type="domain" description="Erythromycin biosynthesis protein CIII-like C-terminal" evidence="3">
    <location>
        <begin position="362"/>
        <end position="476"/>
    </location>
</feature>
<organism evidence="4">
    <name type="scientific">Bionectria ochroleuca</name>
    <name type="common">Gliocladium roseum</name>
    <dbReference type="NCBI Taxonomy" id="29856"/>
    <lineage>
        <taxon>Eukaryota</taxon>
        <taxon>Fungi</taxon>
        <taxon>Dikarya</taxon>
        <taxon>Ascomycota</taxon>
        <taxon>Pezizomycotina</taxon>
        <taxon>Sordariomycetes</taxon>
        <taxon>Hypocreomycetidae</taxon>
        <taxon>Hypocreales</taxon>
        <taxon>Bionectriaceae</taxon>
        <taxon>Clonostachys</taxon>
    </lineage>
</organism>
<evidence type="ECO:0000259" key="3">
    <source>
        <dbReference type="Pfam" id="PF06722"/>
    </source>
</evidence>
<reference evidence="4" key="1">
    <citation type="submission" date="2015-01" db="EMBL/GenBank/DDBJ databases">
        <authorList>
            <person name="Durling Mikael"/>
        </authorList>
    </citation>
    <scope>NUCLEOTIDE SEQUENCE</scope>
</reference>